<evidence type="ECO:0000256" key="1">
    <source>
        <dbReference type="SAM" id="MobiDB-lite"/>
    </source>
</evidence>
<dbReference type="EMBL" id="VSRR010014191">
    <property type="protein sequence ID" value="MPC56716.1"/>
    <property type="molecule type" value="Genomic_DNA"/>
</dbReference>
<evidence type="ECO:0000313" key="3">
    <source>
        <dbReference type="Proteomes" id="UP000324222"/>
    </source>
</evidence>
<proteinExistence type="predicted"/>
<accession>A0A5B7GGN0</accession>
<comment type="caution">
    <text evidence="2">The sequence shown here is derived from an EMBL/GenBank/DDBJ whole genome shotgun (WGS) entry which is preliminary data.</text>
</comment>
<keyword evidence="3" id="KW-1185">Reference proteome</keyword>
<sequence length="56" mass="6278">MVLDPRYTHATPTTLILFQNEPPLDGSAAPRHATPRHITPRLACPSTSLRRLVCTW</sequence>
<protein>
    <submittedName>
        <fullName evidence="2">Uncharacterized protein</fullName>
    </submittedName>
</protein>
<name>A0A5B7GGN0_PORTR</name>
<evidence type="ECO:0000313" key="2">
    <source>
        <dbReference type="EMBL" id="MPC56716.1"/>
    </source>
</evidence>
<reference evidence="2 3" key="1">
    <citation type="submission" date="2019-05" db="EMBL/GenBank/DDBJ databases">
        <title>Another draft genome of Portunus trituberculatus and its Hox gene families provides insights of decapod evolution.</title>
        <authorList>
            <person name="Jeong J.-H."/>
            <person name="Song I."/>
            <person name="Kim S."/>
            <person name="Choi T."/>
            <person name="Kim D."/>
            <person name="Ryu S."/>
            <person name="Kim W."/>
        </authorList>
    </citation>
    <scope>NUCLEOTIDE SEQUENCE [LARGE SCALE GENOMIC DNA]</scope>
    <source>
        <tissue evidence="2">Muscle</tissue>
    </source>
</reference>
<feature type="region of interest" description="Disordered" evidence="1">
    <location>
        <begin position="20"/>
        <end position="39"/>
    </location>
</feature>
<dbReference type="Proteomes" id="UP000324222">
    <property type="component" value="Unassembled WGS sequence"/>
</dbReference>
<gene>
    <name evidence="2" type="ORF">E2C01_050682</name>
</gene>
<dbReference type="AlphaFoldDB" id="A0A5B7GGN0"/>
<organism evidence="2 3">
    <name type="scientific">Portunus trituberculatus</name>
    <name type="common">Swimming crab</name>
    <name type="synonym">Neptunus trituberculatus</name>
    <dbReference type="NCBI Taxonomy" id="210409"/>
    <lineage>
        <taxon>Eukaryota</taxon>
        <taxon>Metazoa</taxon>
        <taxon>Ecdysozoa</taxon>
        <taxon>Arthropoda</taxon>
        <taxon>Crustacea</taxon>
        <taxon>Multicrustacea</taxon>
        <taxon>Malacostraca</taxon>
        <taxon>Eumalacostraca</taxon>
        <taxon>Eucarida</taxon>
        <taxon>Decapoda</taxon>
        <taxon>Pleocyemata</taxon>
        <taxon>Brachyura</taxon>
        <taxon>Eubrachyura</taxon>
        <taxon>Portunoidea</taxon>
        <taxon>Portunidae</taxon>
        <taxon>Portuninae</taxon>
        <taxon>Portunus</taxon>
    </lineage>
</organism>